<sequence length="316" mass="35642">MLHIHHHLFHLFNIPKISNIEAEKDVSSPLKTVEEEKAAEVIDPLGVLVKNLFDIYQRPVEVSWDGAKFGINNVKDGFFITHADVSEIILGDKCLNISILQLWLMFIHDWSASIGYGPLYGFLEPQCIHNASSRRQECENYIGRWLKEAGKQIYIAPYLNQAHWQLVVLCPGDNVVVWFCSLKKKPDAAIKGAVNSAMKSVTKTAEGKPPQHGPQWIEAKSHVQTGNYECGYYVMQWIWCINTFISTTVLLRDRSSINTVSYDGHPQQNTVVVIGPFYDGSGKTTVVVCCYFYDGGVPMPVVVYCYFYDGAVDSRV</sequence>
<evidence type="ECO:0000313" key="1">
    <source>
        <dbReference type="EMBL" id="KHN41434.1"/>
    </source>
</evidence>
<dbReference type="InterPro" id="IPR038765">
    <property type="entry name" value="Papain-like_cys_pep_sf"/>
</dbReference>
<proteinExistence type="predicted"/>
<dbReference type="Gene3D" id="3.40.395.10">
    <property type="entry name" value="Adenoviral Proteinase, Chain A"/>
    <property type="match status" value="1"/>
</dbReference>
<gene>
    <name evidence="1" type="ORF">glysoja_031067</name>
</gene>
<organism evidence="1">
    <name type="scientific">Glycine soja</name>
    <name type="common">Wild soybean</name>
    <dbReference type="NCBI Taxonomy" id="3848"/>
    <lineage>
        <taxon>Eukaryota</taxon>
        <taxon>Viridiplantae</taxon>
        <taxon>Streptophyta</taxon>
        <taxon>Embryophyta</taxon>
        <taxon>Tracheophyta</taxon>
        <taxon>Spermatophyta</taxon>
        <taxon>Magnoliopsida</taxon>
        <taxon>eudicotyledons</taxon>
        <taxon>Gunneridae</taxon>
        <taxon>Pentapetalae</taxon>
        <taxon>rosids</taxon>
        <taxon>fabids</taxon>
        <taxon>Fabales</taxon>
        <taxon>Fabaceae</taxon>
        <taxon>Papilionoideae</taxon>
        <taxon>50 kb inversion clade</taxon>
        <taxon>NPAAA clade</taxon>
        <taxon>indigoferoid/millettioid clade</taxon>
        <taxon>Phaseoleae</taxon>
        <taxon>Glycine</taxon>
        <taxon>Glycine subgen. Soja</taxon>
    </lineage>
</organism>
<accession>A0A0B2SAV2</accession>
<dbReference type="PANTHER" id="PTHR33018">
    <property type="entry name" value="OS10G0338966 PROTEIN-RELATED"/>
    <property type="match status" value="1"/>
</dbReference>
<dbReference type="EMBL" id="KN645117">
    <property type="protein sequence ID" value="KHN41434.1"/>
    <property type="molecule type" value="Genomic_DNA"/>
</dbReference>
<protein>
    <recommendedName>
        <fullName evidence="2">Ubiquitin-like protease family profile domain-containing protein</fullName>
    </recommendedName>
</protein>
<dbReference type="PANTHER" id="PTHR33018:SF34">
    <property type="entry name" value="OS02G0472350 PROTEIN"/>
    <property type="match status" value="1"/>
</dbReference>
<dbReference type="Proteomes" id="UP000053555">
    <property type="component" value="Unassembled WGS sequence"/>
</dbReference>
<dbReference type="SUPFAM" id="SSF54001">
    <property type="entry name" value="Cysteine proteinases"/>
    <property type="match status" value="1"/>
</dbReference>
<name>A0A0B2SAV2_GLYSO</name>
<reference evidence="1" key="1">
    <citation type="submission" date="2014-07" db="EMBL/GenBank/DDBJ databases">
        <title>Identification of a novel salt tolerance gene in wild soybean by whole-genome sequencing.</title>
        <authorList>
            <person name="Lam H.-M."/>
            <person name="Qi X."/>
            <person name="Li M.-W."/>
            <person name="Liu X."/>
            <person name="Xie M."/>
            <person name="Ni M."/>
            <person name="Xu X."/>
        </authorList>
    </citation>
    <scope>NUCLEOTIDE SEQUENCE [LARGE SCALE GENOMIC DNA]</scope>
    <source>
        <tissue evidence="1">Root</tissue>
    </source>
</reference>
<evidence type="ECO:0008006" key="2">
    <source>
        <dbReference type="Google" id="ProtNLM"/>
    </source>
</evidence>
<dbReference type="AlphaFoldDB" id="A0A0B2SAV2"/>